<dbReference type="EMBL" id="BAAAVA010000012">
    <property type="protein sequence ID" value="GAA2917207.1"/>
    <property type="molecule type" value="Genomic_DNA"/>
</dbReference>
<accession>A0ABN3WIZ1</accession>
<reference evidence="1 2" key="1">
    <citation type="journal article" date="2019" name="Int. J. Syst. Evol. Microbiol.">
        <title>The Global Catalogue of Microorganisms (GCM) 10K type strain sequencing project: providing services to taxonomists for standard genome sequencing and annotation.</title>
        <authorList>
            <consortium name="The Broad Institute Genomics Platform"/>
            <consortium name="The Broad Institute Genome Sequencing Center for Infectious Disease"/>
            <person name="Wu L."/>
            <person name="Ma J."/>
        </authorList>
    </citation>
    <scope>NUCLEOTIDE SEQUENCE [LARGE SCALE GENOMIC DNA]</scope>
    <source>
        <strain evidence="1 2">JCM 9650</strain>
    </source>
</reference>
<sequence length="148" mass="16089">MEITIKVPDPAPPEIITALADLMARIGGDAAVITDTEWTVDRAVKLLRDTNARTVVFVEAAVEGEGWVDGPAFRAKWGETALRGPSQTITKAIRRGAERGDWSPEITPPFKPTTPDKQGWSKTGGYYLADGLLPIFTEALRIVKDKGD</sequence>
<protein>
    <submittedName>
        <fullName evidence="1">Uncharacterized protein</fullName>
    </submittedName>
</protein>
<organism evidence="1 2">
    <name type="scientific">Streptomyces erythrogriseus</name>
    <dbReference type="NCBI Taxonomy" id="284027"/>
    <lineage>
        <taxon>Bacteria</taxon>
        <taxon>Bacillati</taxon>
        <taxon>Actinomycetota</taxon>
        <taxon>Actinomycetes</taxon>
        <taxon>Kitasatosporales</taxon>
        <taxon>Streptomycetaceae</taxon>
        <taxon>Streptomyces</taxon>
        <taxon>Streptomyces griseoincarnatus group</taxon>
    </lineage>
</organism>
<name>A0ABN3WIZ1_9ACTN</name>
<dbReference type="RefSeq" id="WP_346088364.1">
    <property type="nucleotide sequence ID" value="NZ_BAAAVA010000012.1"/>
</dbReference>
<comment type="caution">
    <text evidence="1">The sequence shown here is derived from an EMBL/GenBank/DDBJ whole genome shotgun (WGS) entry which is preliminary data.</text>
</comment>
<gene>
    <name evidence="1" type="ORF">GCM10010478_16140</name>
</gene>
<evidence type="ECO:0000313" key="1">
    <source>
        <dbReference type="EMBL" id="GAA2917207.1"/>
    </source>
</evidence>
<keyword evidence="2" id="KW-1185">Reference proteome</keyword>
<evidence type="ECO:0000313" key="2">
    <source>
        <dbReference type="Proteomes" id="UP001501423"/>
    </source>
</evidence>
<dbReference type="Proteomes" id="UP001501423">
    <property type="component" value="Unassembled WGS sequence"/>
</dbReference>
<proteinExistence type="predicted"/>